<dbReference type="HOGENOM" id="CLU_021768_1_1_1"/>
<proteinExistence type="predicted"/>
<keyword evidence="4" id="KW-1185">Reference proteome</keyword>
<gene>
    <name evidence="3" type="ORF">PVAR5_3938</name>
</gene>
<evidence type="ECO:0000259" key="2">
    <source>
        <dbReference type="Pfam" id="PF13391"/>
    </source>
</evidence>
<dbReference type="InterPro" id="IPR002575">
    <property type="entry name" value="Aminoglycoside_PTrfase"/>
</dbReference>
<dbReference type="InterPro" id="IPR003615">
    <property type="entry name" value="HNH_nuc"/>
</dbReference>
<organism evidence="3 4">
    <name type="scientific">Byssochlamys spectabilis (strain No. 5 / NBRC 109023)</name>
    <name type="common">Paecilomyces variotii</name>
    <dbReference type="NCBI Taxonomy" id="1356009"/>
    <lineage>
        <taxon>Eukaryota</taxon>
        <taxon>Fungi</taxon>
        <taxon>Dikarya</taxon>
        <taxon>Ascomycota</taxon>
        <taxon>Pezizomycotina</taxon>
        <taxon>Eurotiomycetes</taxon>
        <taxon>Eurotiomycetidae</taxon>
        <taxon>Eurotiales</taxon>
        <taxon>Thermoascaceae</taxon>
        <taxon>Paecilomyces</taxon>
    </lineage>
</organism>
<dbReference type="Pfam" id="PF01636">
    <property type="entry name" value="APH"/>
    <property type="match status" value="1"/>
</dbReference>
<dbReference type="eggNOG" id="ENOG502SQCG">
    <property type="taxonomic scope" value="Eukaryota"/>
</dbReference>
<dbReference type="EMBL" id="BAUL01000120">
    <property type="protein sequence ID" value="GAD95296.1"/>
    <property type="molecule type" value="Genomic_DNA"/>
</dbReference>
<dbReference type="SUPFAM" id="SSF56112">
    <property type="entry name" value="Protein kinase-like (PK-like)"/>
    <property type="match status" value="1"/>
</dbReference>
<comment type="caution">
    <text evidence="3">The sequence shown here is derived from an EMBL/GenBank/DDBJ whole genome shotgun (WGS) entry which is preliminary data.</text>
</comment>
<dbReference type="Gene3D" id="3.90.1200.10">
    <property type="match status" value="1"/>
</dbReference>
<evidence type="ECO:0000313" key="3">
    <source>
        <dbReference type="EMBL" id="GAD95296.1"/>
    </source>
</evidence>
<accession>V5FZX3</accession>
<dbReference type="CDD" id="cd05120">
    <property type="entry name" value="APH_ChoK_like"/>
    <property type="match status" value="1"/>
</dbReference>
<feature type="domain" description="Aminoglycoside phosphotransferase" evidence="1">
    <location>
        <begin position="341"/>
        <end position="518"/>
    </location>
</feature>
<evidence type="ECO:0000259" key="1">
    <source>
        <dbReference type="Pfam" id="PF01636"/>
    </source>
</evidence>
<name>V5FZX3_BYSSN</name>
<dbReference type="AlphaFoldDB" id="V5FZX3"/>
<dbReference type="Proteomes" id="UP000018001">
    <property type="component" value="Unassembled WGS sequence"/>
</dbReference>
<dbReference type="PANTHER" id="PTHR21310:SF58">
    <property type="entry name" value="AMINOGLYCOSIDE PHOSPHOTRANSFERASE DOMAIN-CONTAINING PROTEIN"/>
    <property type="match status" value="1"/>
</dbReference>
<feature type="domain" description="HNH nuclease" evidence="2">
    <location>
        <begin position="134"/>
        <end position="181"/>
    </location>
</feature>
<dbReference type="InParanoid" id="V5FZX3"/>
<dbReference type="InterPro" id="IPR051678">
    <property type="entry name" value="AGP_Transferase"/>
</dbReference>
<dbReference type="PANTHER" id="PTHR21310">
    <property type="entry name" value="AMINOGLYCOSIDE PHOSPHOTRANSFERASE-RELATED-RELATED"/>
    <property type="match status" value="1"/>
</dbReference>
<dbReference type="OrthoDB" id="2906425at2759"/>
<evidence type="ECO:0000313" key="4">
    <source>
        <dbReference type="Proteomes" id="UP000018001"/>
    </source>
</evidence>
<dbReference type="Pfam" id="PF13391">
    <property type="entry name" value="HNH_2"/>
    <property type="match status" value="1"/>
</dbReference>
<sequence length="555" mass="63294">MSTTDRAVDIISSANLSPTEHLILKGFIHEAVDPEIAAKHLVSRTTLDGQSDIEASLRDFKRDWRKLAMRTAAFDPIPEHLTALVRMRDGPRCSITKDSRSSSVVTTEAVYVIPPSLFHGLEEEEEGRLFLMLEAHITPTYVEKLRLQLSNQEKSDTDDLKNLWLLSGSIHKAFRQGHVAVTVGYRQSSDAKSMDERGPDATYKLETMYPEEMQGLVLGDGTALESTRRFRFCTPNAEILPIPSFFLFGTHRRLAAALHLFYIEDKIARGWPQPPRDILAFDFPIIRQVFYRLWLYVPLRIRHQCYVLLRKVGRRLYGPTMAACVHRLPFGLILKQCVRSQQNELASLRLVEQCTSIPAPRVVDVGEYDGITYLVMSRLRGQMLHETPHLLSYAERNRLADDLGSCISQLRRIPNPTEFLFCSALGGPVFDHRIPNGTGGPFNSEAEFNDHLTSHLQCTSAEVLGEENVQRGHRSYFSHCDFHPTNILLDRGRLGGIVDWGCGGYMPEYWEFTKAMYGTLRNPILESIFRRAFGCQYESELEVERKLWRYTPFGV</sequence>
<evidence type="ECO:0008006" key="5">
    <source>
        <dbReference type="Google" id="ProtNLM"/>
    </source>
</evidence>
<reference evidence="4" key="1">
    <citation type="journal article" date="2014" name="Genome Announc.">
        <title>Draft genome sequence of the formaldehyde-resistant fungus Byssochlamys spectabilis No. 5 (anamorph Paecilomyces variotii No. 5) (NBRC109023).</title>
        <authorList>
            <person name="Oka T."/>
            <person name="Ekino K."/>
            <person name="Fukuda K."/>
            <person name="Nomura Y."/>
        </authorList>
    </citation>
    <scope>NUCLEOTIDE SEQUENCE [LARGE SCALE GENOMIC DNA]</scope>
    <source>
        <strain evidence="4">No. 5 / NBRC 109023</strain>
    </source>
</reference>
<protein>
    <recommendedName>
        <fullName evidence="5">Aminoglycoside phosphotransferase domain-containing protein</fullName>
    </recommendedName>
</protein>
<dbReference type="InterPro" id="IPR011009">
    <property type="entry name" value="Kinase-like_dom_sf"/>
</dbReference>